<reference evidence="6" key="1">
    <citation type="submission" date="2022-11" db="EMBL/GenBank/DDBJ databases">
        <authorList>
            <person name="Petersen C."/>
        </authorList>
    </citation>
    <scope>NUCLEOTIDE SEQUENCE</scope>
    <source>
        <strain evidence="6">IBT 16849</strain>
    </source>
</reference>
<dbReference type="Gene3D" id="3.30.1360.20">
    <property type="entry name" value="Transcriptional coactivator/pterin dehydratase"/>
    <property type="match status" value="1"/>
</dbReference>
<evidence type="ECO:0000256" key="1">
    <source>
        <dbReference type="ARBA" id="ARBA00001554"/>
    </source>
</evidence>
<evidence type="ECO:0000313" key="7">
    <source>
        <dbReference type="Proteomes" id="UP001150879"/>
    </source>
</evidence>
<proteinExistence type="inferred from homology"/>
<keyword evidence="4" id="KW-0456">Lyase</keyword>
<dbReference type="InterPro" id="IPR001533">
    <property type="entry name" value="Pterin_deHydtase"/>
</dbReference>
<dbReference type="SUPFAM" id="SSF55248">
    <property type="entry name" value="PCD-like"/>
    <property type="match status" value="1"/>
</dbReference>
<dbReference type="Pfam" id="PF01329">
    <property type="entry name" value="Pterin_4a"/>
    <property type="match status" value="1"/>
</dbReference>
<evidence type="ECO:0000313" key="6">
    <source>
        <dbReference type="EMBL" id="KAJ5205183.1"/>
    </source>
</evidence>
<evidence type="ECO:0000256" key="4">
    <source>
        <dbReference type="ARBA" id="ARBA00023239"/>
    </source>
</evidence>
<gene>
    <name evidence="6" type="ORF">N7472_001631</name>
</gene>
<dbReference type="GO" id="GO:0006729">
    <property type="term" value="P:tetrahydrobiopterin biosynthetic process"/>
    <property type="evidence" value="ECO:0007669"/>
    <property type="project" value="InterPro"/>
</dbReference>
<comment type="caution">
    <text evidence="6">The sequence shown here is derived from an EMBL/GenBank/DDBJ whole genome shotgun (WGS) entry which is preliminary data.</text>
</comment>
<evidence type="ECO:0000256" key="2">
    <source>
        <dbReference type="ARBA" id="ARBA00006472"/>
    </source>
</evidence>
<dbReference type="EC" id="4.2.1.96" evidence="3"/>
<dbReference type="EMBL" id="JAPQKP010000002">
    <property type="protein sequence ID" value="KAJ5205183.1"/>
    <property type="molecule type" value="Genomic_DNA"/>
</dbReference>
<dbReference type="Proteomes" id="UP001150879">
    <property type="component" value="Unassembled WGS sequence"/>
</dbReference>
<protein>
    <recommendedName>
        <fullName evidence="3">4a-hydroxytetrahydrobiopterin dehydratase</fullName>
        <ecNumber evidence="3">4.2.1.96</ecNumber>
    </recommendedName>
    <alternativeName>
        <fullName evidence="5">4-alpha-hydroxy-tetrahydropterin dehydratase</fullName>
    </alternativeName>
</protein>
<name>A0A9W9MPR7_9EURO</name>
<evidence type="ECO:0000256" key="3">
    <source>
        <dbReference type="ARBA" id="ARBA00013252"/>
    </source>
</evidence>
<reference evidence="6" key="2">
    <citation type="journal article" date="2023" name="IMA Fungus">
        <title>Comparative genomic study of the Penicillium genus elucidates a diverse pangenome and 15 lateral gene transfer events.</title>
        <authorList>
            <person name="Petersen C."/>
            <person name="Sorensen T."/>
            <person name="Nielsen M.R."/>
            <person name="Sondergaard T.E."/>
            <person name="Sorensen J.L."/>
            <person name="Fitzpatrick D.A."/>
            <person name="Frisvad J.C."/>
            <person name="Nielsen K.L."/>
        </authorList>
    </citation>
    <scope>NUCLEOTIDE SEQUENCE</scope>
    <source>
        <strain evidence="6">IBT 16849</strain>
    </source>
</reference>
<accession>A0A9W9MPR7</accession>
<organism evidence="6 7">
    <name type="scientific">Penicillium cf. griseofulvum</name>
    <dbReference type="NCBI Taxonomy" id="2972120"/>
    <lineage>
        <taxon>Eukaryota</taxon>
        <taxon>Fungi</taxon>
        <taxon>Dikarya</taxon>
        <taxon>Ascomycota</taxon>
        <taxon>Pezizomycotina</taxon>
        <taxon>Eurotiomycetes</taxon>
        <taxon>Eurotiomycetidae</taxon>
        <taxon>Eurotiales</taxon>
        <taxon>Aspergillaceae</taxon>
        <taxon>Penicillium</taxon>
    </lineage>
</organism>
<dbReference type="AlphaFoldDB" id="A0A9W9MPR7"/>
<dbReference type="PANTHER" id="PTHR12599">
    <property type="entry name" value="PTERIN-4-ALPHA-CARBINOLAMINE DEHYDRATASE"/>
    <property type="match status" value="1"/>
</dbReference>
<keyword evidence="7" id="KW-1185">Reference proteome</keyword>
<dbReference type="GO" id="GO:0008124">
    <property type="term" value="F:4-alpha-hydroxytetrahydrobiopterin dehydratase activity"/>
    <property type="evidence" value="ECO:0007669"/>
    <property type="project" value="UniProtKB-EC"/>
</dbReference>
<sequence>MNCLTSIRLCARRINTRPLTRLSILHAPAFPLTRPFPRMTSSAFQFAEGEDAQQLARDADALLQQGWAKDGDGMGVMKTFHFKSYFKAVAFVNMIAAESASKKHHPTMTVRIGSVDVHWTTHRPRGFTQKDVAMAQHCDQGAGLMGAVDPGQGLKCG</sequence>
<dbReference type="CDD" id="cd00488">
    <property type="entry name" value="PCD_DCoH"/>
    <property type="match status" value="1"/>
</dbReference>
<dbReference type="PANTHER" id="PTHR12599:SF0">
    <property type="entry name" value="PTERIN-4-ALPHA-CARBINOLAMINE DEHYDRATASE"/>
    <property type="match status" value="1"/>
</dbReference>
<dbReference type="InterPro" id="IPR036428">
    <property type="entry name" value="PCD_sf"/>
</dbReference>
<comment type="similarity">
    <text evidence="2">Belongs to the pterin-4-alpha-carbinolamine dehydratase family.</text>
</comment>
<dbReference type="OrthoDB" id="277398at2759"/>
<evidence type="ECO:0000256" key="5">
    <source>
        <dbReference type="ARBA" id="ARBA00030497"/>
    </source>
</evidence>
<comment type="catalytic activity">
    <reaction evidence="1">
        <text>(4aS,6R)-4a-hydroxy-L-erythro-5,6,7,8-tetrahydrobiopterin = (6R)-L-erythro-6,7-dihydrobiopterin + H2O</text>
        <dbReference type="Rhea" id="RHEA:11920"/>
        <dbReference type="ChEBI" id="CHEBI:15377"/>
        <dbReference type="ChEBI" id="CHEBI:15642"/>
        <dbReference type="ChEBI" id="CHEBI:43120"/>
        <dbReference type="EC" id="4.2.1.96"/>
    </reaction>
</comment>